<dbReference type="OrthoDB" id="3031569at2759"/>
<sequence>LDHTLTCCTAPGQAYIWGLARNLWLFAYSGWYKPTASSILECGAISLRSTTGATDTAASRLYRILLSKFAYLIWKLCCERHIKHTNLKVSFETELCNRWSSTIQCRYDLDWAMTNDCFGKKTLDGKVAAQTWNSI</sequence>
<gene>
    <name evidence="1" type="ORF">PHACADRAFT_55287</name>
</gene>
<evidence type="ECO:0000313" key="1">
    <source>
        <dbReference type="EMBL" id="EKM49504.1"/>
    </source>
</evidence>
<organism evidence="1 2">
    <name type="scientific">Phanerochaete carnosa (strain HHB-10118-sp)</name>
    <name type="common">White-rot fungus</name>
    <name type="synonym">Peniophora carnosa</name>
    <dbReference type="NCBI Taxonomy" id="650164"/>
    <lineage>
        <taxon>Eukaryota</taxon>
        <taxon>Fungi</taxon>
        <taxon>Dikarya</taxon>
        <taxon>Basidiomycota</taxon>
        <taxon>Agaricomycotina</taxon>
        <taxon>Agaricomycetes</taxon>
        <taxon>Polyporales</taxon>
        <taxon>Phanerochaetaceae</taxon>
        <taxon>Phanerochaete</taxon>
    </lineage>
</organism>
<protein>
    <submittedName>
        <fullName evidence="1">Uncharacterized protein</fullName>
    </submittedName>
</protein>
<dbReference type="GeneID" id="18920036"/>
<proteinExistence type="predicted"/>
<reference evidence="1 2" key="1">
    <citation type="journal article" date="2012" name="BMC Genomics">
        <title>Comparative genomics of the white-rot fungi, Phanerochaete carnosa and P. chrysosporium, to elucidate the genetic basis of the distinct wood types they colonize.</title>
        <authorList>
            <person name="Suzuki H."/>
            <person name="MacDonald J."/>
            <person name="Syed K."/>
            <person name="Salamov A."/>
            <person name="Hori C."/>
            <person name="Aerts A."/>
            <person name="Henrissat B."/>
            <person name="Wiebenga A."/>
            <person name="vanKuyk P.A."/>
            <person name="Barry K."/>
            <person name="Lindquist E."/>
            <person name="LaButti K."/>
            <person name="Lapidus A."/>
            <person name="Lucas S."/>
            <person name="Coutinho P."/>
            <person name="Gong Y."/>
            <person name="Samejima M."/>
            <person name="Mahadevan R."/>
            <person name="Abou-Zaid M."/>
            <person name="de Vries R.P."/>
            <person name="Igarashi K."/>
            <person name="Yadav J.S."/>
            <person name="Grigoriev I.V."/>
            <person name="Master E.R."/>
        </authorList>
    </citation>
    <scope>NUCLEOTIDE SEQUENCE [LARGE SCALE GENOMIC DNA]</scope>
    <source>
        <strain evidence="1 2">HHB-10118-sp</strain>
    </source>
</reference>
<dbReference type="EMBL" id="JH930480">
    <property type="protein sequence ID" value="EKM49504.1"/>
    <property type="molecule type" value="Genomic_DNA"/>
</dbReference>
<feature type="non-terminal residue" evidence="1">
    <location>
        <position position="1"/>
    </location>
</feature>
<name>K5VSG1_PHACS</name>
<keyword evidence="2" id="KW-1185">Reference proteome</keyword>
<dbReference type="KEGG" id="pco:PHACADRAFT_55287"/>
<dbReference type="RefSeq" id="XP_007401572.1">
    <property type="nucleotide sequence ID" value="XM_007401510.1"/>
</dbReference>
<dbReference type="AlphaFoldDB" id="K5VSG1"/>
<accession>K5VSG1</accession>
<dbReference type="STRING" id="650164.K5VSG1"/>
<dbReference type="Proteomes" id="UP000008370">
    <property type="component" value="Unassembled WGS sequence"/>
</dbReference>
<dbReference type="HOGENOM" id="CLU_044484_2_0_1"/>
<dbReference type="InParanoid" id="K5VSG1"/>
<feature type="non-terminal residue" evidence="1">
    <location>
        <position position="135"/>
    </location>
</feature>
<evidence type="ECO:0000313" key="2">
    <source>
        <dbReference type="Proteomes" id="UP000008370"/>
    </source>
</evidence>